<comment type="caution">
    <text evidence="3">The sequence shown here is derived from an EMBL/GenBank/DDBJ whole genome shotgun (WGS) entry which is preliminary data.</text>
</comment>
<dbReference type="AlphaFoldDB" id="A0A8S0WT39"/>
<feature type="domain" description="Fungal-type protein kinase" evidence="2">
    <location>
        <begin position="173"/>
        <end position="505"/>
    </location>
</feature>
<dbReference type="PROSITE" id="PS00109">
    <property type="entry name" value="PROTEIN_KINASE_TYR"/>
    <property type="match status" value="1"/>
</dbReference>
<dbReference type="GO" id="GO:0004672">
    <property type="term" value="F:protein kinase activity"/>
    <property type="evidence" value="ECO:0007669"/>
    <property type="project" value="InterPro"/>
</dbReference>
<dbReference type="EMBL" id="CACVBS010000046">
    <property type="protein sequence ID" value="CAA7264916.1"/>
    <property type="molecule type" value="Genomic_DNA"/>
</dbReference>
<dbReference type="InterPro" id="IPR011009">
    <property type="entry name" value="Kinase-like_dom_sf"/>
</dbReference>
<name>A0A8S0WT39_CYCAE</name>
<dbReference type="Proteomes" id="UP000467700">
    <property type="component" value="Unassembled WGS sequence"/>
</dbReference>
<evidence type="ECO:0000256" key="1">
    <source>
        <dbReference type="SAM" id="MobiDB-lite"/>
    </source>
</evidence>
<dbReference type="OrthoDB" id="5584477at2759"/>
<dbReference type="Pfam" id="PF17667">
    <property type="entry name" value="Pkinase_fungal"/>
    <property type="match status" value="1"/>
</dbReference>
<gene>
    <name evidence="3" type="ORF">AAE3_LOCUS6902</name>
</gene>
<sequence>MPVTLCACTHEAERVQILQDILSETEYPNYTFLTGDDYFEKEFQGKIPSQDVILGFLKTTRLYCTQTQNWPRVRSDIRKTSHILHPIINIVEEVVQHFGYSKRHVAKVQPLMATASLLSSDGPETFRLSPDFVITGSDNNFPRTTVVSGRSTVLKYDASTLTSFASLFAVRTESEVRDQRKLIVELAALARDVFYYQGNRVHVYAVVLTERSWHLFRFDRGGLLKSPGLDIHSKAIDLVRCILILCSPDVAVLGLDPKVFWRDGTRYIRMHNAEEQEVDYQLTNPDPVYRLHYVQSRGSTIWAAKDENGQDIIVKDGWHRRSGDTVPEHELLWKAKGLDGVVQILSSEDSESDVKTMRGFFPRQHEFRANYLRSRIMLKAYGKPISFFTSKRQLLQAFRDAVAGHQRLWNNDIVHMDVSSQNILLGNEGAPVGQRGIIIDMDFAQAVAHDEVLELGSAFNGTLCFVSHRIVNNTHMNSTGRSDESVCHTHLDDLESFAYVLCKICFSMVGPGQSKENIPEIIKRWLGNLPDAASSKTSFWEDRDEYIEAHVTPYFGLTFQLLLKGLFYVIEDGTTRLDETLVENGWARDYIFKGWADASAGIDYTEFLREIDEAIEQLRQEENGWQLSPLVWTKEEPFSDRQDEALVPINLNTSAPLKRKRNSDVEQPDNNLENEDTLKKKKKLRMKNEGS</sequence>
<feature type="region of interest" description="Disordered" evidence="1">
    <location>
        <begin position="652"/>
        <end position="691"/>
    </location>
</feature>
<dbReference type="PANTHER" id="PTHR38248:SF2">
    <property type="entry name" value="FUNK1 11"/>
    <property type="match status" value="1"/>
</dbReference>
<evidence type="ECO:0000259" key="2">
    <source>
        <dbReference type="Pfam" id="PF17667"/>
    </source>
</evidence>
<reference evidence="3 4" key="1">
    <citation type="submission" date="2020-01" db="EMBL/GenBank/DDBJ databases">
        <authorList>
            <person name="Gupta K D."/>
        </authorList>
    </citation>
    <scope>NUCLEOTIDE SEQUENCE [LARGE SCALE GENOMIC DNA]</scope>
</reference>
<evidence type="ECO:0000313" key="3">
    <source>
        <dbReference type="EMBL" id="CAA7264916.1"/>
    </source>
</evidence>
<dbReference type="InterPro" id="IPR040976">
    <property type="entry name" value="Pkinase_fungal"/>
</dbReference>
<protein>
    <recommendedName>
        <fullName evidence="2">Fungal-type protein kinase domain-containing protein</fullName>
    </recommendedName>
</protein>
<dbReference type="Gene3D" id="1.10.510.10">
    <property type="entry name" value="Transferase(Phosphotransferase) domain 1"/>
    <property type="match status" value="1"/>
</dbReference>
<proteinExistence type="predicted"/>
<dbReference type="PANTHER" id="PTHR38248">
    <property type="entry name" value="FUNK1 6"/>
    <property type="match status" value="1"/>
</dbReference>
<dbReference type="SUPFAM" id="SSF56112">
    <property type="entry name" value="Protein kinase-like (PK-like)"/>
    <property type="match status" value="1"/>
</dbReference>
<dbReference type="InterPro" id="IPR008266">
    <property type="entry name" value="Tyr_kinase_AS"/>
</dbReference>
<organism evidence="3 4">
    <name type="scientific">Cyclocybe aegerita</name>
    <name type="common">Black poplar mushroom</name>
    <name type="synonym">Agrocybe aegerita</name>
    <dbReference type="NCBI Taxonomy" id="1973307"/>
    <lineage>
        <taxon>Eukaryota</taxon>
        <taxon>Fungi</taxon>
        <taxon>Dikarya</taxon>
        <taxon>Basidiomycota</taxon>
        <taxon>Agaricomycotina</taxon>
        <taxon>Agaricomycetes</taxon>
        <taxon>Agaricomycetidae</taxon>
        <taxon>Agaricales</taxon>
        <taxon>Agaricineae</taxon>
        <taxon>Bolbitiaceae</taxon>
        <taxon>Cyclocybe</taxon>
    </lineage>
</organism>
<evidence type="ECO:0000313" key="4">
    <source>
        <dbReference type="Proteomes" id="UP000467700"/>
    </source>
</evidence>
<accession>A0A8S0WT39</accession>
<keyword evidence="4" id="KW-1185">Reference proteome</keyword>